<feature type="chain" id="PRO_5005190562" description="SMB domain-containing protein" evidence="2">
    <location>
        <begin position="20"/>
        <end position="210"/>
    </location>
</feature>
<dbReference type="VEuPathDB" id="CryptoDB:Vbra_18811"/>
<feature type="compositionally biased region" description="Basic and acidic residues" evidence="1">
    <location>
        <begin position="24"/>
        <end position="44"/>
    </location>
</feature>
<dbReference type="Proteomes" id="UP000041254">
    <property type="component" value="Unassembled WGS sequence"/>
</dbReference>
<keyword evidence="4" id="KW-1185">Reference proteome</keyword>
<dbReference type="AlphaFoldDB" id="A0A0G4GVQ6"/>
<keyword evidence="2" id="KW-0732">Signal</keyword>
<name>A0A0G4GVQ6_VITBC</name>
<dbReference type="EMBL" id="CDMY01000840">
    <property type="protein sequence ID" value="CEM35033.1"/>
    <property type="molecule type" value="Genomic_DNA"/>
</dbReference>
<feature type="region of interest" description="Disordered" evidence="1">
    <location>
        <begin position="22"/>
        <end position="44"/>
    </location>
</feature>
<evidence type="ECO:0000256" key="2">
    <source>
        <dbReference type="SAM" id="SignalP"/>
    </source>
</evidence>
<reference evidence="3 4" key="1">
    <citation type="submission" date="2014-11" db="EMBL/GenBank/DDBJ databases">
        <authorList>
            <person name="Zhu J."/>
            <person name="Qi W."/>
            <person name="Song R."/>
        </authorList>
    </citation>
    <scope>NUCLEOTIDE SEQUENCE [LARGE SCALE GENOMIC DNA]</scope>
</reference>
<sequence length="210" mass="22619">MARLLVVFAALFLVVVGQGAPARDTGEVSMHPEHPESPHLRGANERNATAAVRRLSAAIGESCSSTSDCDSDNCVNGWCWPTDTLAPHGHRCNFNNDCCSDDCDDDRCDSGNSECDDDLYVCMVEKTPKTEDDIHKFACVTDLSPGAEWNPIRLSGDAACTSHGWSECERMEVSCHNNNTPEAWSTSGNSCSDVASAGFISTCAYRAVCK</sequence>
<protein>
    <recommendedName>
        <fullName evidence="5">SMB domain-containing protein</fullName>
    </recommendedName>
</protein>
<proteinExistence type="predicted"/>
<accession>A0A0G4GVQ6</accession>
<feature type="signal peptide" evidence="2">
    <location>
        <begin position="1"/>
        <end position="19"/>
    </location>
</feature>
<evidence type="ECO:0000256" key="1">
    <source>
        <dbReference type="SAM" id="MobiDB-lite"/>
    </source>
</evidence>
<evidence type="ECO:0000313" key="3">
    <source>
        <dbReference type="EMBL" id="CEM35033.1"/>
    </source>
</evidence>
<evidence type="ECO:0000313" key="4">
    <source>
        <dbReference type="Proteomes" id="UP000041254"/>
    </source>
</evidence>
<gene>
    <name evidence="3" type="ORF">Vbra_18811</name>
</gene>
<evidence type="ECO:0008006" key="5">
    <source>
        <dbReference type="Google" id="ProtNLM"/>
    </source>
</evidence>
<organism evidence="3 4">
    <name type="scientific">Vitrella brassicaformis (strain CCMP3155)</name>
    <dbReference type="NCBI Taxonomy" id="1169540"/>
    <lineage>
        <taxon>Eukaryota</taxon>
        <taxon>Sar</taxon>
        <taxon>Alveolata</taxon>
        <taxon>Colpodellida</taxon>
        <taxon>Vitrellaceae</taxon>
        <taxon>Vitrella</taxon>
    </lineage>
</organism>
<dbReference type="InParanoid" id="A0A0G4GVQ6"/>